<dbReference type="PANTHER" id="PTHR11806">
    <property type="entry name" value="GLUCOSE INHIBITED DIVISION PROTEIN A"/>
    <property type="match status" value="1"/>
</dbReference>
<dbReference type="InterPro" id="IPR020595">
    <property type="entry name" value="MnmG-rel_CS"/>
</dbReference>
<name>A0ABP8FCQ4_9BACT</name>
<dbReference type="HAMAP" id="MF_00129">
    <property type="entry name" value="MnmG_GidA"/>
    <property type="match status" value="1"/>
</dbReference>
<evidence type="ECO:0000256" key="8">
    <source>
        <dbReference type="ARBA" id="ARBA00023027"/>
    </source>
</evidence>
<dbReference type="Proteomes" id="UP001501207">
    <property type="component" value="Unassembled WGS sequence"/>
</dbReference>
<gene>
    <name evidence="11 13" type="primary">mnmG</name>
    <name evidence="11" type="synonym">gidA</name>
    <name evidence="13" type="ORF">GCM10023143_01170</name>
</gene>
<accession>A0ABP8FCQ4</accession>
<dbReference type="PANTHER" id="PTHR11806:SF0">
    <property type="entry name" value="PROTEIN MTO1 HOMOLOG, MITOCHONDRIAL"/>
    <property type="match status" value="1"/>
</dbReference>
<dbReference type="EMBL" id="BAABFN010000001">
    <property type="protein sequence ID" value="GAA4300321.1"/>
    <property type="molecule type" value="Genomic_DNA"/>
</dbReference>
<feature type="binding site" evidence="11">
    <location>
        <begin position="11"/>
        <end position="16"/>
    </location>
    <ligand>
        <name>FAD</name>
        <dbReference type="ChEBI" id="CHEBI:57692"/>
    </ligand>
</feature>
<dbReference type="Pfam" id="PF21680">
    <property type="entry name" value="GIDA_C_1st"/>
    <property type="match status" value="1"/>
</dbReference>
<evidence type="ECO:0000256" key="11">
    <source>
        <dbReference type="HAMAP-Rule" id="MF_00129"/>
    </source>
</evidence>
<dbReference type="PROSITE" id="PS01281">
    <property type="entry name" value="GIDA_2"/>
    <property type="match status" value="1"/>
</dbReference>
<dbReference type="InterPro" id="IPR026904">
    <property type="entry name" value="MnmG_C"/>
</dbReference>
<evidence type="ECO:0000256" key="9">
    <source>
        <dbReference type="ARBA" id="ARBA00025948"/>
    </source>
</evidence>
<feature type="domain" description="tRNA uridine 5-carboxymethylaminomethyl modification enzyme C-terminal subdomain" evidence="12">
    <location>
        <begin position="547"/>
        <end position="618"/>
    </location>
</feature>
<dbReference type="InterPro" id="IPR044920">
    <property type="entry name" value="MnmG_C_subdom_sf"/>
</dbReference>
<evidence type="ECO:0000256" key="5">
    <source>
        <dbReference type="ARBA" id="ARBA00022630"/>
    </source>
</evidence>
<dbReference type="RefSeq" id="WP_344973663.1">
    <property type="nucleotide sequence ID" value="NZ_BAABFN010000001.1"/>
</dbReference>
<dbReference type="InterPro" id="IPR047001">
    <property type="entry name" value="MnmG_C_subdom"/>
</dbReference>
<evidence type="ECO:0000256" key="3">
    <source>
        <dbReference type="ARBA" id="ARBA00007653"/>
    </source>
</evidence>
<evidence type="ECO:0000313" key="14">
    <source>
        <dbReference type="Proteomes" id="UP001501207"/>
    </source>
</evidence>
<dbReference type="Gene3D" id="1.10.10.1800">
    <property type="entry name" value="tRNA uridine 5-carboxymethylaminomethyl modification enzyme MnmG/GidA"/>
    <property type="match status" value="1"/>
</dbReference>
<keyword evidence="6 11" id="KW-0819">tRNA processing</keyword>
<dbReference type="SUPFAM" id="SSF51905">
    <property type="entry name" value="FAD/NAD(P)-binding domain"/>
    <property type="match status" value="1"/>
</dbReference>
<reference evidence="14" key="1">
    <citation type="journal article" date="2019" name="Int. J. Syst. Evol. Microbiol.">
        <title>The Global Catalogue of Microorganisms (GCM) 10K type strain sequencing project: providing services to taxonomists for standard genome sequencing and annotation.</title>
        <authorList>
            <consortium name="The Broad Institute Genomics Platform"/>
            <consortium name="The Broad Institute Genome Sequencing Center for Infectious Disease"/>
            <person name="Wu L."/>
            <person name="Ma J."/>
        </authorList>
    </citation>
    <scope>NUCLEOTIDE SEQUENCE [LARGE SCALE GENOMIC DNA]</scope>
    <source>
        <strain evidence="14">JCM 17664</strain>
    </source>
</reference>
<dbReference type="InterPro" id="IPR036188">
    <property type="entry name" value="FAD/NAD-bd_sf"/>
</dbReference>
<dbReference type="SMART" id="SM01228">
    <property type="entry name" value="GIDA_assoc_3"/>
    <property type="match status" value="1"/>
</dbReference>
<dbReference type="Gene3D" id="1.10.150.570">
    <property type="entry name" value="GidA associated domain, C-terminal subdomain"/>
    <property type="match status" value="1"/>
</dbReference>
<sequence>MFPTYDVIVVGAGHAGCEAAAAAANMGSRVLLITMNLQTIAQMSCNPAMGGIAKGQIVREIDALGGYSGIVTDRSMIQFRLLNRSKGPAMWSPRAQNDRMLFSSTWREMLEKTPNLDFYQDMVSGLLVKDGQVTGVKTGMGHQITARAVILTNGTFLNGVIHVGEKRFGGGRVGEKAATGITEQLIELGFESNRLKTGTPPRVDGRSLDYSRMEIQEGDNEITGFSFLPTPKPAPEQQRCCWITYTGPDVHEILRTGFDRSPMFQGRIQGTGPRYCPSIEDKINRFAERDRHQLFVEPEGWNTVEIYVNGFSTSLPEEVQYKALRLVPGFEQVRLFRPGYAIEYDYFPPTQLSFSLETKPLSHLFFAGQINGTTGYEEAACQGLVAGINAHLKTREQEPFVLKRSEAYIGVLIDDLINKGTDEPYRMFTSRAEYRTLLRQDNADLRLTERSYRLGLAGEERMQRVQVKRQGVAEVRKHLQEIALEPGEVNVFLEENGSAPLLQKQKAAQLLLRPNIGLKGLAAVTGKLKDRLDKYDAEILEQAEIQLKYEVYIEKEEELVKRMSSLEDLLIPGNFNYDKISSLSIEARQKFSRIRPRTLGQASRISGVNPSDVQILMVHMKR</sequence>
<dbReference type="Pfam" id="PF13932">
    <property type="entry name" value="SAM_GIDA_C"/>
    <property type="match status" value="1"/>
</dbReference>
<evidence type="ECO:0000256" key="10">
    <source>
        <dbReference type="ARBA" id="ARBA00031800"/>
    </source>
</evidence>
<comment type="subcellular location">
    <subcellularLocation>
        <location evidence="11">Cytoplasm</location>
    </subcellularLocation>
</comment>
<evidence type="ECO:0000259" key="12">
    <source>
        <dbReference type="SMART" id="SM01228"/>
    </source>
</evidence>
<comment type="subunit">
    <text evidence="9 11">Homodimer. Heterotetramer of two MnmE and two MnmG subunits.</text>
</comment>
<comment type="caution">
    <text evidence="11">Lacks conserved residue(s) required for the propagation of feature annotation.</text>
</comment>
<dbReference type="Gene3D" id="3.50.50.60">
    <property type="entry name" value="FAD/NAD(P)-binding domain"/>
    <property type="match status" value="2"/>
</dbReference>
<protein>
    <recommendedName>
        <fullName evidence="4 11">tRNA uridine 5-carboxymethylaminomethyl modification enzyme MnmG</fullName>
    </recommendedName>
    <alternativeName>
        <fullName evidence="10 11">Glucose-inhibited division protein A</fullName>
    </alternativeName>
</protein>
<evidence type="ECO:0000256" key="7">
    <source>
        <dbReference type="ARBA" id="ARBA00022827"/>
    </source>
</evidence>
<comment type="cofactor">
    <cofactor evidence="1 11">
        <name>FAD</name>
        <dbReference type="ChEBI" id="CHEBI:57692"/>
    </cofactor>
</comment>
<keyword evidence="8 11" id="KW-0520">NAD</keyword>
<evidence type="ECO:0000256" key="6">
    <source>
        <dbReference type="ARBA" id="ARBA00022694"/>
    </source>
</evidence>
<dbReference type="InterPro" id="IPR004416">
    <property type="entry name" value="MnmG"/>
</dbReference>
<evidence type="ECO:0000256" key="1">
    <source>
        <dbReference type="ARBA" id="ARBA00001974"/>
    </source>
</evidence>
<keyword evidence="7 11" id="KW-0274">FAD</keyword>
<comment type="similarity">
    <text evidence="3 11">Belongs to the MnmG family.</text>
</comment>
<evidence type="ECO:0000256" key="4">
    <source>
        <dbReference type="ARBA" id="ARBA00020461"/>
    </source>
</evidence>
<evidence type="ECO:0000256" key="2">
    <source>
        <dbReference type="ARBA" id="ARBA00003717"/>
    </source>
</evidence>
<dbReference type="PROSITE" id="PS01280">
    <property type="entry name" value="GIDA_1"/>
    <property type="match status" value="1"/>
</dbReference>
<dbReference type="Pfam" id="PF01134">
    <property type="entry name" value="GIDA"/>
    <property type="match status" value="1"/>
</dbReference>
<keyword evidence="11" id="KW-0963">Cytoplasm</keyword>
<dbReference type="InterPro" id="IPR002218">
    <property type="entry name" value="MnmG-rel"/>
</dbReference>
<proteinExistence type="inferred from homology"/>
<dbReference type="InterPro" id="IPR049312">
    <property type="entry name" value="GIDA_C_N"/>
</dbReference>
<feature type="binding site" evidence="11">
    <location>
        <begin position="272"/>
        <end position="286"/>
    </location>
    <ligand>
        <name>NAD(+)</name>
        <dbReference type="ChEBI" id="CHEBI:57540"/>
    </ligand>
</feature>
<evidence type="ECO:0000313" key="13">
    <source>
        <dbReference type="EMBL" id="GAA4300321.1"/>
    </source>
</evidence>
<dbReference type="NCBIfam" id="TIGR00136">
    <property type="entry name" value="mnmG_gidA"/>
    <property type="match status" value="1"/>
</dbReference>
<dbReference type="InterPro" id="IPR040131">
    <property type="entry name" value="MnmG_N"/>
</dbReference>
<organism evidence="13 14">
    <name type="scientific">Compostibacter hankyongensis</name>
    <dbReference type="NCBI Taxonomy" id="1007089"/>
    <lineage>
        <taxon>Bacteria</taxon>
        <taxon>Pseudomonadati</taxon>
        <taxon>Bacteroidota</taxon>
        <taxon>Chitinophagia</taxon>
        <taxon>Chitinophagales</taxon>
        <taxon>Chitinophagaceae</taxon>
        <taxon>Compostibacter</taxon>
    </lineage>
</organism>
<keyword evidence="14" id="KW-1185">Reference proteome</keyword>
<comment type="caution">
    <text evidence="13">The sequence shown here is derived from an EMBL/GenBank/DDBJ whole genome shotgun (WGS) entry which is preliminary data.</text>
</comment>
<keyword evidence="5 11" id="KW-0285">Flavoprotein</keyword>
<comment type="function">
    <text evidence="2 11">NAD-binding protein involved in the addition of a carboxymethylaminomethyl (cmnm) group at the wobble position (U34) of certain tRNAs, forming tRNA-cmnm(5)s(2)U34.</text>
</comment>